<accession>A0A1H7F3N9</accession>
<evidence type="ECO:0000256" key="1">
    <source>
        <dbReference type="SAM" id="MobiDB-lite"/>
    </source>
</evidence>
<proteinExistence type="predicted"/>
<reference evidence="3" key="1">
    <citation type="submission" date="2016-10" db="EMBL/GenBank/DDBJ databases">
        <authorList>
            <person name="Varghese N."/>
            <person name="Submissions S."/>
        </authorList>
    </citation>
    <scope>NUCLEOTIDE SEQUENCE [LARGE SCALE GENOMIC DNA]</scope>
    <source>
        <strain evidence="3">LMG 26416</strain>
    </source>
</reference>
<protein>
    <submittedName>
        <fullName evidence="2">Uncharacterized protein</fullName>
    </submittedName>
</protein>
<dbReference type="AlphaFoldDB" id="A0A1H7F3N9"/>
<sequence length="210" mass="23068">MAWREARSDPWMRVTRPAVVSRSRIRYRVTRSIFPAAAATPRSRASSSCERGWPAFSRCSSTATVSAVQRSPASRRRDGQSVAAGGAGERGEWRVGMNDRDCRLSSDEMIHRRAGCAGNAIQAIRPLSRRRRCSFIENLLQIVLLGDGERTAGGGLAAGCPAFEPIQRADPVSCLLLCHEKSCFCVESGPRLSGRPASDKRFARKNSFNR</sequence>
<name>A0A1H7F3N9_9BURK</name>
<feature type="region of interest" description="Disordered" evidence="1">
    <location>
        <begin position="67"/>
        <end position="91"/>
    </location>
</feature>
<organism evidence="2 3">
    <name type="scientific">Paraburkholderia caballeronis</name>
    <dbReference type="NCBI Taxonomy" id="416943"/>
    <lineage>
        <taxon>Bacteria</taxon>
        <taxon>Pseudomonadati</taxon>
        <taxon>Pseudomonadota</taxon>
        <taxon>Betaproteobacteria</taxon>
        <taxon>Burkholderiales</taxon>
        <taxon>Burkholderiaceae</taxon>
        <taxon>Paraburkholderia</taxon>
    </lineage>
</organism>
<evidence type="ECO:0000313" key="2">
    <source>
        <dbReference type="EMBL" id="SEK20709.1"/>
    </source>
</evidence>
<dbReference type="EMBL" id="FOAJ01000001">
    <property type="protein sequence ID" value="SEK20709.1"/>
    <property type="molecule type" value="Genomic_DNA"/>
</dbReference>
<feature type="region of interest" description="Disordered" evidence="1">
    <location>
        <begin position="190"/>
        <end position="210"/>
    </location>
</feature>
<keyword evidence="3" id="KW-1185">Reference proteome</keyword>
<gene>
    <name evidence="2" type="ORF">SAMN05192542_101154</name>
</gene>
<dbReference type="Proteomes" id="UP000199120">
    <property type="component" value="Unassembled WGS sequence"/>
</dbReference>
<evidence type="ECO:0000313" key="3">
    <source>
        <dbReference type="Proteomes" id="UP000199120"/>
    </source>
</evidence>